<reference evidence="3 4" key="1">
    <citation type="journal article" date="2019" name="Int. J. Syst. Evol. Microbiol.">
        <title>The Global Catalogue of Microorganisms (GCM) 10K type strain sequencing project: providing services to taxonomists for standard genome sequencing and annotation.</title>
        <authorList>
            <consortium name="The Broad Institute Genomics Platform"/>
            <consortium name="The Broad Institute Genome Sequencing Center for Infectious Disease"/>
            <person name="Wu L."/>
            <person name="Ma J."/>
        </authorList>
    </citation>
    <scope>NUCLEOTIDE SEQUENCE [LARGE SCALE GENOMIC DNA]</scope>
    <source>
        <strain evidence="3 4">JCM 14942</strain>
    </source>
</reference>
<gene>
    <name evidence="3" type="ORF">GCM10009788_26030</name>
</gene>
<evidence type="ECO:0000256" key="2">
    <source>
        <dbReference type="SAM" id="Phobius"/>
    </source>
</evidence>
<keyword evidence="2" id="KW-1133">Transmembrane helix</keyword>
<evidence type="ECO:0000256" key="1">
    <source>
        <dbReference type="SAM" id="MobiDB-lite"/>
    </source>
</evidence>
<proteinExistence type="predicted"/>
<keyword evidence="2" id="KW-0812">Transmembrane</keyword>
<dbReference type="EMBL" id="BAAAOR010000023">
    <property type="protein sequence ID" value="GAA1520962.1"/>
    <property type="molecule type" value="Genomic_DNA"/>
</dbReference>
<evidence type="ECO:0000313" key="3">
    <source>
        <dbReference type="EMBL" id="GAA1520962.1"/>
    </source>
</evidence>
<organism evidence="3 4">
    <name type="scientific">Nocardioides humi</name>
    <dbReference type="NCBI Taxonomy" id="449461"/>
    <lineage>
        <taxon>Bacteria</taxon>
        <taxon>Bacillati</taxon>
        <taxon>Actinomycetota</taxon>
        <taxon>Actinomycetes</taxon>
        <taxon>Propionibacteriales</taxon>
        <taxon>Nocardioidaceae</taxon>
        <taxon>Nocardioides</taxon>
    </lineage>
</organism>
<feature type="compositionally biased region" description="Low complexity" evidence="1">
    <location>
        <begin position="12"/>
        <end position="21"/>
    </location>
</feature>
<sequence>MSDDKRAEKGADPAADAPARPSRALVTARVRDNIARVVWILCMAFALILAVAAFTYALEANPDNGLVKLARDLADVFDLGFFDLDNPVKAFEGKNAVVKTALFNYGLASVVYLVVGRVLERIIRP</sequence>
<feature type="compositionally biased region" description="Basic and acidic residues" evidence="1">
    <location>
        <begin position="1"/>
        <end position="11"/>
    </location>
</feature>
<accession>A0ABN2AK83</accession>
<keyword evidence="4" id="KW-1185">Reference proteome</keyword>
<feature type="transmembrane region" description="Helical" evidence="2">
    <location>
        <begin position="102"/>
        <end position="119"/>
    </location>
</feature>
<protein>
    <submittedName>
        <fullName evidence="3">Uncharacterized protein</fullName>
    </submittedName>
</protein>
<comment type="caution">
    <text evidence="3">The sequence shown here is derived from an EMBL/GenBank/DDBJ whole genome shotgun (WGS) entry which is preliminary data.</text>
</comment>
<name>A0ABN2AK83_9ACTN</name>
<dbReference type="Proteomes" id="UP001500842">
    <property type="component" value="Unassembled WGS sequence"/>
</dbReference>
<keyword evidence="2" id="KW-0472">Membrane</keyword>
<evidence type="ECO:0000313" key="4">
    <source>
        <dbReference type="Proteomes" id="UP001500842"/>
    </source>
</evidence>
<feature type="region of interest" description="Disordered" evidence="1">
    <location>
        <begin position="1"/>
        <end position="21"/>
    </location>
</feature>
<feature type="transmembrane region" description="Helical" evidence="2">
    <location>
        <begin position="37"/>
        <end position="58"/>
    </location>
</feature>
<dbReference type="RefSeq" id="WP_246086610.1">
    <property type="nucleotide sequence ID" value="NZ_BAAAOR010000023.1"/>
</dbReference>